<accession>A0ABT7LRH9</accession>
<reference evidence="1 2" key="1">
    <citation type="submission" date="2023-06" db="EMBL/GenBank/DDBJ databases">
        <title>Pelomonas sp. APW6 16S ribosomal RNA gene genome sequencing and assembly.</title>
        <authorList>
            <person name="Woo H."/>
        </authorList>
    </citation>
    <scope>NUCLEOTIDE SEQUENCE [LARGE SCALE GENOMIC DNA]</scope>
    <source>
        <strain evidence="1 2">APW6</strain>
    </source>
</reference>
<name>A0ABT7LRH9_9BURK</name>
<dbReference type="EMBL" id="JASVDS010000008">
    <property type="protein sequence ID" value="MDL5034335.1"/>
    <property type="molecule type" value="Genomic_DNA"/>
</dbReference>
<dbReference type="RefSeq" id="WP_285984411.1">
    <property type="nucleotide sequence ID" value="NZ_JASVDS010000008.1"/>
</dbReference>
<organism evidence="1 2">
    <name type="scientific">Roseateles subflavus</name>
    <dbReference type="NCBI Taxonomy" id="3053353"/>
    <lineage>
        <taxon>Bacteria</taxon>
        <taxon>Pseudomonadati</taxon>
        <taxon>Pseudomonadota</taxon>
        <taxon>Betaproteobacteria</taxon>
        <taxon>Burkholderiales</taxon>
        <taxon>Sphaerotilaceae</taxon>
        <taxon>Roseateles</taxon>
    </lineage>
</organism>
<keyword evidence="2" id="KW-1185">Reference proteome</keyword>
<protein>
    <submittedName>
        <fullName evidence="1">Uncharacterized protein</fullName>
    </submittedName>
</protein>
<comment type="caution">
    <text evidence="1">The sequence shown here is derived from an EMBL/GenBank/DDBJ whole genome shotgun (WGS) entry which is preliminary data.</text>
</comment>
<evidence type="ECO:0000313" key="2">
    <source>
        <dbReference type="Proteomes" id="UP001238603"/>
    </source>
</evidence>
<evidence type="ECO:0000313" key="1">
    <source>
        <dbReference type="EMBL" id="MDL5034335.1"/>
    </source>
</evidence>
<gene>
    <name evidence="1" type="ORF">QRD43_20705</name>
</gene>
<sequence length="124" mass="13707">MNKPPYPVSPRSAVTSTMMSASQVTSTLKLADNLRDDPDKDKRLAAQRCLPCHYIVRLAGQAFTQQPCGICLVDQTYPSTSTDVLCLPCASARELCKHCGGDLHLRTDRRKWWQVADPEGSQGE</sequence>
<dbReference type="Proteomes" id="UP001238603">
    <property type="component" value="Unassembled WGS sequence"/>
</dbReference>
<proteinExistence type="predicted"/>